<dbReference type="InterPro" id="IPR036691">
    <property type="entry name" value="Endo/exonu/phosph_ase_sf"/>
</dbReference>
<proteinExistence type="predicted"/>
<dbReference type="Gene3D" id="3.60.10.10">
    <property type="entry name" value="Endonuclease/exonuclease/phosphatase"/>
    <property type="match status" value="1"/>
</dbReference>
<reference evidence="1" key="2">
    <citation type="submission" date="2016-06" db="EMBL/GenBank/DDBJ databases">
        <title>The genome of a short-lived fish provides insights into sex chromosome evolution and the genetic control of aging.</title>
        <authorList>
            <person name="Reichwald K."/>
            <person name="Felder M."/>
            <person name="Petzold A."/>
            <person name="Koch P."/>
            <person name="Groth M."/>
            <person name="Platzer M."/>
        </authorList>
    </citation>
    <scope>NUCLEOTIDE SEQUENCE</scope>
    <source>
        <tissue evidence="1">Brain</tissue>
    </source>
</reference>
<organism evidence="1">
    <name type="scientific">Nothobranchius rachovii</name>
    <name type="common">bluefin notho</name>
    <dbReference type="NCBI Taxonomy" id="451742"/>
    <lineage>
        <taxon>Eukaryota</taxon>
        <taxon>Metazoa</taxon>
        <taxon>Chordata</taxon>
        <taxon>Craniata</taxon>
        <taxon>Vertebrata</taxon>
        <taxon>Euteleostomi</taxon>
        <taxon>Actinopterygii</taxon>
        <taxon>Neopterygii</taxon>
        <taxon>Teleostei</taxon>
        <taxon>Neoteleostei</taxon>
        <taxon>Acanthomorphata</taxon>
        <taxon>Ovalentaria</taxon>
        <taxon>Atherinomorphae</taxon>
        <taxon>Cyprinodontiformes</taxon>
        <taxon>Nothobranchiidae</taxon>
        <taxon>Nothobranchius</taxon>
    </lineage>
</organism>
<evidence type="ECO:0000313" key="1">
    <source>
        <dbReference type="EMBL" id="SBS12706.1"/>
    </source>
</evidence>
<dbReference type="SUPFAM" id="SSF56219">
    <property type="entry name" value="DNase I-like"/>
    <property type="match status" value="1"/>
</dbReference>
<dbReference type="EMBL" id="HAEH01021672">
    <property type="protein sequence ID" value="SBS12706.1"/>
    <property type="molecule type" value="Transcribed_RNA"/>
</dbReference>
<reference evidence="1" key="1">
    <citation type="submission" date="2016-05" db="EMBL/GenBank/DDBJ databases">
        <authorList>
            <person name="Lavstsen T."/>
            <person name="Jespersen J.S."/>
        </authorList>
    </citation>
    <scope>NUCLEOTIDE SEQUENCE</scope>
    <source>
        <tissue evidence="1">Brain</tissue>
    </source>
</reference>
<name>A0A1A8S387_9TELE</name>
<gene>
    <name evidence="1" type="primary">Nfu_g_1_024345</name>
</gene>
<dbReference type="AlphaFoldDB" id="A0A1A8S387"/>
<sequence length="64" mass="7858">GDRRKIGKRVVHLMGELVLVDVWRDTHPTDREYTHYSWAHNVYSWLDYIFMFKKMIYLGRETVK</sequence>
<accession>A0A1A8S387</accession>
<protein>
    <submittedName>
        <fullName evidence="1">Uncharacterized protein</fullName>
    </submittedName>
</protein>
<feature type="non-terminal residue" evidence="1">
    <location>
        <position position="64"/>
    </location>
</feature>
<feature type="non-terminal residue" evidence="1">
    <location>
        <position position="1"/>
    </location>
</feature>